<dbReference type="PANTHER" id="PTHR15830">
    <property type="entry name" value="TELOMERE LENGTH REGULATION PROTEIN TEL2 FAMILY MEMBER"/>
    <property type="match status" value="1"/>
</dbReference>
<name>A0A822ZLK9_NELNU</name>
<accession>A0A822ZLK9</accession>
<comment type="caution">
    <text evidence="1">The sequence shown here is derived from an EMBL/GenBank/DDBJ whole genome shotgun (WGS) entry which is preliminary data.</text>
</comment>
<protein>
    <submittedName>
        <fullName evidence="1">Uncharacterized protein</fullName>
    </submittedName>
</protein>
<dbReference type="InterPro" id="IPR038528">
    <property type="entry name" value="TEL2_C_sf"/>
</dbReference>
<keyword evidence="2" id="KW-1185">Reference proteome</keyword>
<dbReference type="Gene3D" id="1.25.40.720">
    <property type="entry name" value="Telomere length regulation protein 2, C-terminal domain"/>
    <property type="match status" value="1"/>
</dbReference>
<proteinExistence type="predicted"/>
<organism evidence="1 2">
    <name type="scientific">Nelumbo nucifera</name>
    <name type="common">Sacred lotus</name>
    <dbReference type="NCBI Taxonomy" id="4432"/>
    <lineage>
        <taxon>Eukaryota</taxon>
        <taxon>Viridiplantae</taxon>
        <taxon>Streptophyta</taxon>
        <taxon>Embryophyta</taxon>
        <taxon>Tracheophyta</taxon>
        <taxon>Spermatophyta</taxon>
        <taxon>Magnoliopsida</taxon>
        <taxon>Proteales</taxon>
        <taxon>Nelumbonaceae</taxon>
        <taxon>Nelumbo</taxon>
    </lineage>
</organism>
<dbReference type="InterPro" id="IPR051970">
    <property type="entry name" value="TEL2_Regulation"/>
</dbReference>
<sequence length="102" mass="11728">MDVLNKLLYSPNVDFSQRMLILDVMTDAAEELADAKIIRSERNKKILISSMLESQSWFLPSNRGPRRAGSWKEVSDTGPLSWSYRYERDLPLKPNQIKVGKS</sequence>
<evidence type="ECO:0000313" key="2">
    <source>
        <dbReference type="Proteomes" id="UP000607653"/>
    </source>
</evidence>
<evidence type="ECO:0000313" key="1">
    <source>
        <dbReference type="EMBL" id="DAD43866.1"/>
    </source>
</evidence>
<dbReference type="AlphaFoldDB" id="A0A822ZLK9"/>
<dbReference type="Proteomes" id="UP000607653">
    <property type="component" value="Unassembled WGS sequence"/>
</dbReference>
<dbReference type="PANTHER" id="PTHR15830:SF10">
    <property type="entry name" value="TELOMERE LENGTH REGULATION PROTEIN TEL2 HOMOLOG"/>
    <property type="match status" value="1"/>
</dbReference>
<reference evidence="1 2" key="1">
    <citation type="journal article" date="2020" name="Mol. Biol. Evol.">
        <title>Distinct Expression and Methylation Patterns for Genes with Different Fates following a Single Whole-Genome Duplication in Flowering Plants.</title>
        <authorList>
            <person name="Shi T."/>
            <person name="Rahmani R.S."/>
            <person name="Gugger P.F."/>
            <person name="Wang M."/>
            <person name="Li H."/>
            <person name="Zhang Y."/>
            <person name="Li Z."/>
            <person name="Wang Q."/>
            <person name="Van de Peer Y."/>
            <person name="Marchal K."/>
            <person name="Chen J."/>
        </authorList>
    </citation>
    <scope>NUCLEOTIDE SEQUENCE [LARGE SCALE GENOMIC DNA]</scope>
    <source>
        <tissue evidence="1">Leaf</tissue>
    </source>
</reference>
<dbReference type="EMBL" id="DUZY01000006">
    <property type="protein sequence ID" value="DAD43866.1"/>
    <property type="molecule type" value="Genomic_DNA"/>
</dbReference>
<gene>
    <name evidence="1" type="ORF">HUJ06_002096</name>
</gene>